<dbReference type="Gene3D" id="3.100.10.20">
    <property type="entry name" value="CRISPR-associated endonuclease Cas1, N-terminal domain"/>
    <property type="match status" value="1"/>
</dbReference>
<proteinExistence type="predicted"/>
<gene>
    <name evidence="7" type="ORF">LCGC14_2355210</name>
</gene>
<sequence length="145" mass="16521">MKDLHELPKIQDSLSYIYIEHAKIEKEQHAVIILDNKGKTPVPCASLNILMLGPGTSITHAAIKNLIENDCMVLWCGEEGIRFYAQGFGRTRNAKNIIHQALLSTIPVFRILVARKMYALRFHENISLDLNIRQLRGKEGARMRN</sequence>
<keyword evidence="4" id="KW-0378">Hydrolase</keyword>
<keyword evidence="2" id="KW-0479">Metal-binding</keyword>
<dbReference type="InterPro" id="IPR002729">
    <property type="entry name" value="CRISPR-assoc_Cas1"/>
</dbReference>
<organism evidence="7">
    <name type="scientific">marine sediment metagenome</name>
    <dbReference type="NCBI Taxonomy" id="412755"/>
    <lineage>
        <taxon>unclassified sequences</taxon>
        <taxon>metagenomes</taxon>
        <taxon>ecological metagenomes</taxon>
    </lineage>
</organism>
<evidence type="ECO:0000256" key="5">
    <source>
        <dbReference type="ARBA" id="ARBA00022842"/>
    </source>
</evidence>
<evidence type="ECO:0000256" key="2">
    <source>
        <dbReference type="ARBA" id="ARBA00022723"/>
    </source>
</evidence>
<dbReference type="PANTHER" id="PTHR34353">
    <property type="entry name" value="CRISPR-ASSOCIATED ENDONUCLEASE CAS1 1"/>
    <property type="match status" value="1"/>
</dbReference>
<dbReference type="GO" id="GO:0051607">
    <property type="term" value="P:defense response to virus"/>
    <property type="evidence" value="ECO:0007669"/>
    <property type="project" value="UniProtKB-KW"/>
</dbReference>
<keyword evidence="3" id="KW-0255">Endonuclease</keyword>
<keyword evidence="1" id="KW-0540">Nuclease</keyword>
<dbReference type="GO" id="GO:0046872">
    <property type="term" value="F:metal ion binding"/>
    <property type="evidence" value="ECO:0007669"/>
    <property type="project" value="UniProtKB-KW"/>
</dbReference>
<dbReference type="GO" id="GO:0016787">
    <property type="term" value="F:hydrolase activity"/>
    <property type="evidence" value="ECO:0007669"/>
    <property type="project" value="UniProtKB-KW"/>
</dbReference>
<comment type="caution">
    <text evidence="7">The sequence shown here is derived from an EMBL/GenBank/DDBJ whole genome shotgun (WGS) entry which is preliminary data.</text>
</comment>
<evidence type="ECO:0000313" key="7">
    <source>
        <dbReference type="EMBL" id="KKL45485.1"/>
    </source>
</evidence>
<dbReference type="GO" id="GO:0043571">
    <property type="term" value="P:maintenance of CRISPR repeat elements"/>
    <property type="evidence" value="ECO:0007669"/>
    <property type="project" value="InterPro"/>
</dbReference>
<name>A0A0F9EKS3_9ZZZZ</name>
<dbReference type="GO" id="GO:0004519">
    <property type="term" value="F:endonuclease activity"/>
    <property type="evidence" value="ECO:0007669"/>
    <property type="project" value="UniProtKB-KW"/>
</dbReference>
<evidence type="ECO:0000256" key="1">
    <source>
        <dbReference type="ARBA" id="ARBA00022722"/>
    </source>
</evidence>
<dbReference type="AlphaFoldDB" id="A0A0F9EKS3"/>
<dbReference type="EMBL" id="LAZR01034369">
    <property type="protein sequence ID" value="KKL45485.1"/>
    <property type="molecule type" value="Genomic_DNA"/>
</dbReference>
<evidence type="ECO:0000256" key="3">
    <source>
        <dbReference type="ARBA" id="ARBA00022759"/>
    </source>
</evidence>
<keyword evidence="5" id="KW-0460">Magnesium</keyword>
<protein>
    <recommendedName>
        <fullName evidence="8">CRISPR-associated endonuclease Cas1</fullName>
    </recommendedName>
</protein>
<accession>A0A0F9EKS3</accession>
<dbReference type="PANTHER" id="PTHR34353:SF3">
    <property type="entry name" value="CRISPR-ASSOCIATED ENDONUCLEASE CAS1"/>
    <property type="match status" value="1"/>
</dbReference>
<dbReference type="InterPro" id="IPR050646">
    <property type="entry name" value="Cas1"/>
</dbReference>
<evidence type="ECO:0000256" key="4">
    <source>
        <dbReference type="ARBA" id="ARBA00022801"/>
    </source>
</evidence>
<reference evidence="7" key="1">
    <citation type="journal article" date="2015" name="Nature">
        <title>Complex archaea that bridge the gap between prokaryotes and eukaryotes.</title>
        <authorList>
            <person name="Spang A."/>
            <person name="Saw J.H."/>
            <person name="Jorgensen S.L."/>
            <person name="Zaremba-Niedzwiedzka K."/>
            <person name="Martijn J."/>
            <person name="Lind A.E."/>
            <person name="van Eijk R."/>
            <person name="Schleper C."/>
            <person name="Guy L."/>
            <person name="Ettema T.J."/>
        </authorList>
    </citation>
    <scope>NUCLEOTIDE SEQUENCE</scope>
</reference>
<dbReference type="Pfam" id="PF01867">
    <property type="entry name" value="Cas_Cas1"/>
    <property type="match status" value="1"/>
</dbReference>
<evidence type="ECO:0000256" key="6">
    <source>
        <dbReference type="ARBA" id="ARBA00023118"/>
    </source>
</evidence>
<keyword evidence="6" id="KW-0051">Antiviral defense</keyword>
<dbReference type="InterPro" id="IPR042211">
    <property type="entry name" value="CRISPR-assoc_Cas1_N"/>
</dbReference>
<dbReference type="GO" id="GO:0003676">
    <property type="term" value="F:nucleic acid binding"/>
    <property type="evidence" value="ECO:0007669"/>
    <property type="project" value="InterPro"/>
</dbReference>
<evidence type="ECO:0008006" key="8">
    <source>
        <dbReference type="Google" id="ProtNLM"/>
    </source>
</evidence>